<reference evidence="2 3" key="1">
    <citation type="journal article" date="1999" name="J. Gen. Virol.">
        <title>Detection of two novel porcine herpesviruses with high similarity to gammaherpesviruses.</title>
        <authorList>
            <person name="Ehlers B."/>
            <person name="Ulrich S."/>
            <person name="Goltz M."/>
        </authorList>
    </citation>
    <scope>NUCLEOTIDE SEQUENCE [LARGE SCALE GENOMIC DNA]</scope>
    <source>
        <strain evidence="2">Sample #56</strain>
    </source>
</reference>
<feature type="compositionally biased region" description="Acidic residues" evidence="1">
    <location>
        <begin position="93"/>
        <end position="129"/>
    </location>
</feature>
<sequence length="223" mass="25144">MAMFLKKTKKPKHEVPANSDRLFDLEGAPRKKKTTYFKFPPFSSVVQLAYSGSPPSMKDVRSILGDDDVFYPEGFSGPHDILPPRPKFANPEMDIEEQYNYDDSSNDESFSDIECDEEDELGEDEDSSDEGSSYGASMMESMVSKSLNIVESTSSSDEEDEFVFIRPPIGQTADVPGKRSRTPNTGAHSDSNKKIKAQTNYSEHNMLDTPPIKEDEYNWPWLN</sequence>
<reference evidence="2 3" key="2">
    <citation type="journal article" date="1999" name="J. Gen. Virol.">
        <title>Characterization of the DNA polymerase loci of the novel porcine lymphotropic herpesviruses 1 and 2 in domestic and feral pigs.</title>
        <authorList>
            <person name="Ulrich S."/>
            <person name="Goltz M."/>
            <person name="Ehlers B."/>
        </authorList>
    </citation>
    <scope>NUCLEOTIDE SEQUENCE [LARGE SCALE GENOMIC DNA]</scope>
    <source>
        <strain evidence="2">Sample #56</strain>
    </source>
</reference>
<protein>
    <submittedName>
        <fullName evidence="2">Uncharacterized protein</fullName>
    </submittedName>
</protein>
<evidence type="ECO:0000313" key="3">
    <source>
        <dbReference type="Proteomes" id="UP000243075"/>
    </source>
</evidence>
<evidence type="ECO:0000313" key="2">
    <source>
        <dbReference type="EMBL" id="AAM22144.1"/>
    </source>
</evidence>
<dbReference type="RefSeq" id="YP_009505370.1">
    <property type="nucleotide sequence ID" value="NC_038264.1"/>
</dbReference>
<evidence type="ECO:0000256" key="1">
    <source>
        <dbReference type="SAM" id="MobiDB-lite"/>
    </source>
</evidence>
<dbReference type="GeneID" id="37616191"/>
<reference evidence="2 3" key="4">
    <citation type="journal article" date="2007" name="J. Virol.">
        <title>Identification of novel rodent herpesviruses, including the first gammaherpesvirus of Mus musculus.</title>
        <authorList>
            <person name="Ehlers B."/>
            <person name="Kuchler J."/>
            <person name="Yasmum N."/>
            <person name="Dural G."/>
            <person name="Voigt S."/>
            <person name="Schmidt-Chanasit J."/>
            <person name="Jakel T."/>
            <person name="Matuschka F.R."/>
            <person name="Richter D."/>
            <person name="Essbauer S."/>
            <person name="Hughes D.J."/>
            <person name="Summers C."/>
            <person name="Bennett M."/>
            <person name="Stewart J.P."/>
            <person name="Ulrich R.G."/>
        </authorList>
    </citation>
    <scope>NUCLEOTIDE SEQUENCE [LARGE SCALE GENOMIC DNA]</scope>
    <source>
        <strain evidence="2">Sample #56</strain>
    </source>
</reference>
<dbReference type="OrthoDB" id="30907at10239"/>
<dbReference type="EMBL" id="AF478169">
    <property type="protein sequence ID" value="AAM22144.1"/>
    <property type="molecule type" value="Genomic_DNA"/>
</dbReference>
<organism evidence="2 3">
    <name type="scientific">Suid gammaherpesvirus 3</name>
    <dbReference type="NCBI Taxonomy" id="1960249"/>
    <lineage>
        <taxon>Viruses</taxon>
        <taxon>Duplodnaviria</taxon>
        <taxon>Heunggongvirae</taxon>
        <taxon>Peploviricota</taxon>
        <taxon>Herviviricetes</taxon>
        <taxon>Herpesvirales</taxon>
        <taxon>Orthoherpesviridae</taxon>
        <taxon>Gammaherpesvirinae</taxon>
        <taxon>Macavirus</taxon>
        <taxon>Macavirus suidgamma3</taxon>
    </lineage>
</organism>
<reference evidence="2 3" key="3">
    <citation type="journal article" date="2002" name="Virology">
        <title>Sequence analysis of the genome of porcine lymphotropic herpesvirus 1 and gene expression during posttransplant lymphoproliferative disease of pigs.</title>
        <authorList>
            <person name="Goltz M."/>
            <person name="Ericsson T."/>
            <person name="Patience C."/>
            <person name="Huang C.A."/>
            <person name="Noack S."/>
            <person name="Sachs D.H."/>
            <person name="Ehlers B."/>
        </authorList>
    </citation>
    <scope>NUCLEOTIDE SEQUENCE [LARGE SCALE GENOMIC DNA]</scope>
    <source>
        <strain evidence="2">Sample #56</strain>
    </source>
</reference>
<feature type="region of interest" description="Disordered" evidence="1">
    <location>
        <begin position="75"/>
        <end position="223"/>
    </location>
</feature>
<keyword evidence="3" id="KW-1185">Reference proteome</keyword>
<accession>Q8JJQ1</accession>
<name>Q8JJQ1_9GAMA</name>
<dbReference type="KEGG" id="vg:37616191"/>
<proteinExistence type="predicted"/>
<dbReference type="Proteomes" id="UP000243075">
    <property type="component" value="Segment"/>
</dbReference>